<organism evidence="15 16">
    <name type="scientific">Roseicella aerolata</name>
    <dbReference type="NCBI Taxonomy" id="2883479"/>
    <lineage>
        <taxon>Bacteria</taxon>
        <taxon>Pseudomonadati</taxon>
        <taxon>Pseudomonadota</taxon>
        <taxon>Alphaproteobacteria</taxon>
        <taxon>Acetobacterales</taxon>
        <taxon>Roseomonadaceae</taxon>
        <taxon>Roseicella</taxon>
    </lineage>
</organism>
<dbReference type="CDD" id="cd01884">
    <property type="entry name" value="EF_Tu"/>
    <property type="match status" value="1"/>
</dbReference>
<dbReference type="SUPFAM" id="SSF52540">
    <property type="entry name" value="P-loop containing nucleoside triphosphate hydrolases"/>
    <property type="match status" value="1"/>
</dbReference>
<dbReference type="Pfam" id="PF03143">
    <property type="entry name" value="GTP_EFTU_D3"/>
    <property type="match status" value="1"/>
</dbReference>
<dbReference type="InterPro" id="IPR033720">
    <property type="entry name" value="EFTU_2"/>
</dbReference>
<dbReference type="InterPro" id="IPR004541">
    <property type="entry name" value="Transl_elong_EFTu/EF1A_bac/org"/>
</dbReference>
<dbReference type="EC" id="3.6.5.3" evidence="13"/>
<comment type="subunit">
    <text evidence="11">Monomer. Heterotetramer composed of two EF-Ts.EF-Tu dimer complexes.</text>
</comment>
<protein>
    <recommendedName>
        <fullName evidence="9 13">Elongation factor Tu</fullName>
        <shortName evidence="13">EF-Tu</shortName>
        <ecNumber evidence="13">3.6.5.3</ecNumber>
    </recommendedName>
</protein>
<dbReference type="GO" id="GO:0005525">
    <property type="term" value="F:GTP binding"/>
    <property type="evidence" value="ECO:0007669"/>
    <property type="project" value="UniProtKB-UniRule"/>
</dbReference>
<evidence type="ECO:0000256" key="12">
    <source>
        <dbReference type="ARBA" id="ARBA00064283"/>
    </source>
</evidence>
<evidence type="ECO:0000256" key="2">
    <source>
        <dbReference type="ARBA" id="ARBA00022723"/>
    </source>
</evidence>
<comment type="subunit">
    <text evidence="12">(Microbial infection) Upon infection by bacteriophage Qbeta, part of the viral RNA-dependent RNA polymerase complex, the other subunits are the viral replicase catalytic subunit (AC P14647), host ribosomal protein S1 and EF-Ts.</text>
</comment>
<evidence type="ECO:0000313" key="15">
    <source>
        <dbReference type="EMBL" id="MCB4821193.1"/>
    </source>
</evidence>
<dbReference type="CDD" id="cd03707">
    <property type="entry name" value="EFTU_III"/>
    <property type="match status" value="1"/>
</dbReference>
<comment type="similarity">
    <text evidence="1 13">Belongs to the TRAFAC class translation factor GTPase superfamily. Classic translation factor GTPase family. EF-Tu/EF-1A subfamily.</text>
</comment>
<accession>A0A9X1ICI5</accession>
<dbReference type="Proteomes" id="UP001139311">
    <property type="component" value="Unassembled WGS sequence"/>
</dbReference>
<keyword evidence="5 13" id="KW-0378">Hydrolase</keyword>
<dbReference type="Pfam" id="PF03144">
    <property type="entry name" value="GTP_EFTU_D2"/>
    <property type="match status" value="1"/>
</dbReference>
<dbReference type="SUPFAM" id="SSF50447">
    <property type="entry name" value="Translation proteins"/>
    <property type="match status" value="1"/>
</dbReference>
<dbReference type="PANTHER" id="PTHR43721">
    <property type="entry name" value="ELONGATION FACTOR TU-RELATED"/>
    <property type="match status" value="1"/>
</dbReference>
<dbReference type="GO" id="GO:0000287">
    <property type="term" value="F:magnesium ion binding"/>
    <property type="evidence" value="ECO:0007669"/>
    <property type="project" value="UniProtKB-UniRule"/>
</dbReference>
<evidence type="ECO:0000256" key="11">
    <source>
        <dbReference type="ARBA" id="ARBA00063778"/>
    </source>
</evidence>
<dbReference type="NCBIfam" id="NF009373">
    <property type="entry name" value="PRK12736.1"/>
    <property type="match status" value="1"/>
</dbReference>
<dbReference type="Gene3D" id="3.40.50.300">
    <property type="entry name" value="P-loop containing nucleotide triphosphate hydrolases"/>
    <property type="match status" value="1"/>
</dbReference>
<comment type="caution">
    <text evidence="15">The sequence shown here is derived from an EMBL/GenBank/DDBJ whole genome shotgun (WGS) entry which is preliminary data.</text>
</comment>
<dbReference type="NCBIfam" id="TIGR00231">
    <property type="entry name" value="small_GTP"/>
    <property type="match status" value="1"/>
</dbReference>
<keyword evidence="13" id="KW-0963">Cytoplasm</keyword>
<dbReference type="PRINTS" id="PR00315">
    <property type="entry name" value="ELONGATNFCT"/>
</dbReference>
<dbReference type="InterPro" id="IPR050055">
    <property type="entry name" value="EF-Tu_GTPase"/>
</dbReference>
<keyword evidence="4 13" id="KW-0251">Elongation factor</keyword>
<dbReference type="InterPro" id="IPR000795">
    <property type="entry name" value="T_Tr_GTP-bd_dom"/>
</dbReference>
<dbReference type="PROSITE" id="PS00301">
    <property type="entry name" value="G_TR_1"/>
    <property type="match status" value="1"/>
</dbReference>
<dbReference type="GO" id="GO:0003924">
    <property type="term" value="F:GTPase activity"/>
    <property type="evidence" value="ECO:0007669"/>
    <property type="project" value="UniProtKB-UniRule"/>
</dbReference>
<dbReference type="GO" id="GO:0005829">
    <property type="term" value="C:cytosol"/>
    <property type="evidence" value="ECO:0007669"/>
    <property type="project" value="TreeGrafter"/>
</dbReference>
<comment type="function">
    <text evidence="10">May play an important regulatory role in cell growth and in the bacterial response to nutrient deprivation.</text>
</comment>
<evidence type="ECO:0000259" key="14">
    <source>
        <dbReference type="PROSITE" id="PS51722"/>
    </source>
</evidence>
<name>A0A9X1ICI5_9PROT</name>
<evidence type="ECO:0000256" key="4">
    <source>
        <dbReference type="ARBA" id="ARBA00022768"/>
    </source>
</evidence>
<dbReference type="InterPro" id="IPR009000">
    <property type="entry name" value="Transl_B-barrel_sf"/>
</dbReference>
<sequence>MAKAKFERTKPHCNIGTIGHVDHGKTSLTAAITKVLAKAGGATFTAYDQIDKAPEEKARGITISTAHVEYETANRHYAHVDCPGHADYVKNMITGAAQMDGAILVVSAADGPMPQTREHILLARQVGVPALVVFLNKMDLADPDLVELVEMEVRELLSSYQFPGDDIPIIRGSAVAALEDKTPEIGEQAILQLMEAVDAYIPQPERPKDLPFLMPIEDVFSISGRGTVVTGRVERGIIKVGEEVEIVGLKPTVKTTVTGVEMFRKLLDSGEAGDNIGALLRGTKREDVERGQVLAKPGSITPHTGFKAEAYILTKEEGGRHTPFFTNYRPQFYFRTTDVTGIVKLPEGVEMVMPGDNVTMDVELIAPIAMDQGLRFAIREGGRTVGAGVVASIVK</sequence>
<dbReference type="InterPro" id="IPR027417">
    <property type="entry name" value="P-loop_NTPase"/>
</dbReference>
<evidence type="ECO:0000256" key="1">
    <source>
        <dbReference type="ARBA" id="ARBA00007249"/>
    </source>
</evidence>
<feature type="binding site" evidence="13">
    <location>
        <begin position="19"/>
        <end position="26"/>
    </location>
    <ligand>
        <name>GTP</name>
        <dbReference type="ChEBI" id="CHEBI:37565"/>
    </ligand>
</feature>
<dbReference type="HAMAP" id="MF_00118_B">
    <property type="entry name" value="EF_Tu_B"/>
    <property type="match status" value="1"/>
</dbReference>
<evidence type="ECO:0000256" key="10">
    <source>
        <dbReference type="ARBA" id="ARBA00058140"/>
    </source>
</evidence>
<dbReference type="AlphaFoldDB" id="A0A9X1ICI5"/>
<evidence type="ECO:0000256" key="3">
    <source>
        <dbReference type="ARBA" id="ARBA00022741"/>
    </source>
</evidence>
<dbReference type="Pfam" id="PF00009">
    <property type="entry name" value="GTP_EFTU"/>
    <property type="match status" value="1"/>
</dbReference>
<dbReference type="InterPro" id="IPR004161">
    <property type="entry name" value="EFTu-like_2"/>
</dbReference>
<comment type="catalytic activity">
    <reaction evidence="13">
        <text>GTP + H2O = GDP + phosphate + H(+)</text>
        <dbReference type="Rhea" id="RHEA:19669"/>
        <dbReference type="ChEBI" id="CHEBI:15377"/>
        <dbReference type="ChEBI" id="CHEBI:15378"/>
        <dbReference type="ChEBI" id="CHEBI:37565"/>
        <dbReference type="ChEBI" id="CHEBI:43474"/>
        <dbReference type="ChEBI" id="CHEBI:58189"/>
        <dbReference type="EC" id="3.6.5.3"/>
    </reaction>
</comment>
<dbReference type="InterPro" id="IPR009001">
    <property type="entry name" value="Transl_elong_EF1A/Init_IF2_C"/>
</dbReference>
<keyword evidence="6 13" id="KW-0460">Magnesium</keyword>
<dbReference type="NCBIfam" id="NF009372">
    <property type="entry name" value="PRK12735.1"/>
    <property type="match status" value="1"/>
</dbReference>
<evidence type="ECO:0000313" key="16">
    <source>
        <dbReference type="Proteomes" id="UP001139311"/>
    </source>
</evidence>
<dbReference type="PANTHER" id="PTHR43721:SF22">
    <property type="entry name" value="ELONGATION FACTOR TU, MITOCHONDRIAL"/>
    <property type="match status" value="1"/>
</dbReference>
<evidence type="ECO:0000256" key="5">
    <source>
        <dbReference type="ARBA" id="ARBA00022801"/>
    </source>
</evidence>
<evidence type="ECO:0000256" key="7">
    <source>
        <dbReference type="ARBA" id="ARBA00022917"/>
    </source>
</evidence>
<dbReference type="InterPro" id="IPR005225">
    <property type="entry name" value="Small_GTP-bd"/>
</dbReference>
<keyword evidence="8 13" id="KW-0342">GTP-binding</keyword>
<keyword evidence="3 13" id="KW-0547">Nucleotide-binding</keyword>
<dbReference type="GO" id="GO:0003746">
    <property type="term" value="F:translation elongation factor activity"/>
    <property type="evidence" value="ECO:0007669"/>
    <property type="project" value="UniProtKB-UniRule"/>
</dbReference>
<dbReference type="Gene3D" id="2.40.30.10">
    <property type="entry name" value="Translation factors"/>
    <property type="match status" value="2"/>
</dbReference>
<evidence type="ECO:0000256" key="9">
    <source>
        <dbReference type="ARBA" id="ARBA00029554"/>
    </source>
</evidence>
<reference evidence="15" key="1">
    <citation type="submission" date="2021-10" db="EMBL/GenBank/DDBJ databases">
        <title>Roseicella aerolatum sp. nov., isolated from aerosols of e-waste dismantling site.</title>
        <authorList>
            <person name="Qin T."/>
        </authorList>
    </citation>
    <scope>NUCLEOTIDE SEQUENCE</scope>
    <source>
        <strain evidence="15">GB24</strain>
    </source>
</reference>
<comment type="subcellular location">
    <subcellularLocation>
        <location evidence="13">Cytoplasm</location>
    </subcellularLocation>
</comment>
<dbReference type="InterPro" id="IPR004160">
    <property type="entry name" value="Transl_elong_EFTu/EF1A_C"/>
</dbReference>
<proteinExistence type="inferred from homology"/>
<dbReference type="NCBIfam" id="NF000766">
    <property type="entry name" value="PRK00049.1"/>
    <property type="match status" value="1"/>
</dbReference>
<dbReference type="RefSeq" id="WP_226605569.1">
    <property type="nucleotide sequence ID" value="NZ_JAJAQI010000006.1"/>
</dbReference>
<dbReference type="FunFam" id="3.40.50.300:FF:000003">
    <property type="entry name" value="Elongation factor Tu"/>
    <property type="match status" value="1"/>
</dbReference>
<feature type="binding site" evidence="13">
    <location>
        <begin position="136"/>
        <end position="139"/>
    </location>
    <ligand>
        <name>GTP</name>
        <dbReference type="ChEBI" id="CHEBI:37565"/>
    </ligand>
</feature>
<dbReference type="EMBL" id="JAJAQI010000006">
    <property type="protein sequence ID" value="MCB4821193.1"/>
    <property type="molecule type" value="Genomic_DNA"/>
</dbReference>
<dbReference type="InterPro" id="IPR031157">
    <property type="entry name" value="G_TR_CS"/>
</dbReference>
<evidence type="ECO:0000256" key="8">
    <source>
        <dbReference type="ARBA" id="ARBA00023134"/>
    </source>
</evidence>
<dbReference type="NCBIfam" id="TIGR00485">
    <property type="entry name" value="EF-Tu"/>
    <property type="match status" value="1"/>
</dbReference>
<keyword evidence="7 13" id="KW-0648">Protein biosynthesis</keyword>
<dbReference type="FunFam" id="2.40.30.10:FF:000001">
    <property type="entry name" value="Elongation factor Tu"/>
    <property type="match status" value="1"/>
</dbReference>
<keyword evidence="16" id="KW-1185">Reference proteome</keyword>
<keyword evidence="2 13" id="KW-0479">Metal-binding</keyword>
<evidence type="ECO:0000256" key="6">
    <source>
        <dbReference type="ARBA" id="ARBA00022842"/>
    </source>
</evidence>
<dbReference type="InterPro" id="IPR041709">
    <property type="entry name" value="EF-Tu_GTP-bd"/>
</dbReference>
<evidence type="ECO:0000256" key="13">
    <source>
        <dbReference type="HAMAP-Rule" id="MF_00118"/>
    </source>
</evidence>
<gene>
    <name evidence="13 15" type="primary">tuf</name>
    <name evidence="15" type="ORF">LHA35_05545</name>
</gene>
<feature type="binding site" evidence="13">
    <location>
        <position position="26"/>
    </location>
    <ligand>
        <name>Mg(2+)</name>
        <dbReference type="ChEBI" id="CHEBI:18420"/>
    </ligand>
</feature>
<dbReference type="CDD" id="cd03697">
    <property type="entry name" value="EFTU_II"/>
    <property type="match status" value="1"/>
</dbReference>
<comment type="function">
    <text evidence="13">GTP hydrolase that promotes the GTP-dependent binding of aminoacyl-tRNA to the A-site of ribosomes during protein biosynthesis.</text>
</comment>
<dbReference type="SUPFAM" id="SSF50465">
    <property type="entry name" value="EF-Tu/eEF-1alpha/eIF2-gamma C-terminal domain"/>
    <property type="match status" value="1"/>
</dbReference>
<feature type="binding site" evidence="13">
    <location>
        <begin position="81"/>
        <end position="85"/>
    </location>
    <ligand>
        <name>GTP</name>
        <dbReference type="ChEBI" id="CHEBI:37565"/>
    </ligand>
</feature>
<dbReference type="PROSITE" id="PS51722">
    <property type="entry name" value="G_TR_2"/>
    <property type="match status" value="1"/>
</dbReference>
<feature type="domain" description="Tr-type G" evidence="14">
    <location>
        <begin position="10"/>
        <end position="205"/>
    </location>
</feature>